<sequence length="158" mass="17913">MTFITVMARVNGRTPTHTGRGDQDRYVTYLDVPILPTSPIEVGSQVRVVYLEPKPREVARTPNHQREPKYTAYTSDVRGTVIGIRAVDAEVTEFILENANEDSKTKYAYMAIKHDEGTTVCLSLGMRVWRWLTLALTHAPPTRKIPIEPLSAMEWNPM</sequence>
<dbReference type="Proteomes" id="UP001215151">
    <property type="component" value="Unassembled WGS sequence"/>
</dbReference>
<comment type="caution">
    <text evidence="1">The sequence shown here is derived from an EMBL/GenBank/DDBJ whole genome shotgun (WGS) entry which is preliminary data.</text>
</comment>
<evidence type="ECO:0000313" key="1">
    <source>
        <dbReference type="EMBL" id="KAJ8502107.1"/>
    </source>
</evidence>
<reference evidence="1" key="1">
    <citation type="submission" date="2022-11" db="EMBL/GenBank/DDBJ databases">
        <title>Genome Sequence of Cubamyces cubensis.</title>
        <authorList>
            <person name="Buettner E."/>
        </authorList>
    </citation>
    <scope>NUCLEOTIDE SEQUENCE</scope>
    <source>
        <strain evidence="1">MPL-01</strain>
    </source>
</reference>
<gene>
    <name evidence="1" type="ORF">ONZ51_g161</name>
</gene>
<name>A0AAD7U3V8_9APHY</name>
<proteinExistence type="predicted"/>
<organism evidence="1 2">
    <name type="scientific">Trametes cubensis</name>
    <dbReference type="NCBI Taxonomy" id="1111947"/>
    <lineage>
        <taxon>Eukaryota</taxon>
        <taxon>Fungi</taxon>
        <taxon>Dikarya</taxon>
        <taxon>Basidiomycota</taxon>
        <taxon>Agaricomycotina</taxon>
        <taxon>Agaricomycetes</taxon>
        <taxon>Polyporales</taxon>
        <taxon>Polyporaceae</taxon>
        <taxon>Trametes</taxon>
    </lineage>
</organism>
<keyword evidence="2" id="KW-1185">Reference proteome</keyword>
<protein>
    <submittedName>
        <fullName evidence="1">Uncharacterized protein</fullName>
    </submittedName>
</protein>
<dbReference type="AlphaFoldDB" id="A0AAD7U3V8"/>
<accession>A0AAD7U3V8</accession>
<evidence type="ECO:0000313" key="2">
    <source>
        <dbReference type="Proteomes" id="UP001215151"/>
    </source>
</evidence>
<dbReference type="EMBL" id="JAPEVG010000002">
    <property type="protein sequence ID" value="KAJ8502107.1"/>
    <property type="molecule type" value="Genomic_DNA"/>
</dbReference>